<gene>
    <name evidence="3" type="ORF">Z518_01775</name>
</gene>
<reference evidence="3 4" key="1">
    <citation type="submission" date="2015-01" db="EMBL/GenBank/DDBJ databases">
        <title>The Genome Sequence of Rhinocladiella mackenzie CBS 650.93.</title>
        <authorList>
            <consortium name="The Broad Institute Genomics Platform"/>
            <person name="Cuomo C."/>
            <person name="de Hoog S."/>
            <person name="Gorbushina A."/>
            <person name="Stielow B."/>
            <person name="Teixiera M."/>
            <person name="Abouelleil A."/>
            <person name="Chapman S.B."/>
            <person name="Priest M."/>
            <person name="Young S.K."/>
            <person name="Wortman J."/>
            <person name="Nusbaum C."/>
            <person name="Birren B."/>
        </authorList>
    </citation>
    <scope>NUCLEOTIDE SEQUENCE [LARGE SCALE GENOMIC DNA]</scope>
    <source>
        <strain evidence="3 4">CBS 650.93</strain>
    </source>
</reference>
<dbReference type="EMBL" id="KN847475">
    <property type="protein sequence ID" value="KIX10691.1"/>
    <property type="molecule type" value="Genomic_DNA"/>
</dbReference>
<evidence type="ECO:0000313" key="3">
    <source>
        <dbReference type="EMBL" id="KIX10691.1"/>
    </source>
</evidence>
<feature type="region of interest" description="Disordered" evidence="2">
    <location>
        <begin position="115"/>
        <end position="139"/>
    </location>
</feature>
<dbReference type="Proteomes" id="UP000053617">
    <property type="component" value="Unassembled WGS sequence"/>
</dbReference>
<organism evidence="3 4">
    <name type="scientific">Rhinocladiella mackenziei CBS 650.93</name>
    <dbReference type="NCBI Taxonomy" id="1442369"/>
    <lineage>
        <taxon>Eukaryota</taxon>
        <taxon>Fungi</taxon>
        <taxon>Dikarya</taxon>
        <taxon>Ascomycota</taxon>
        <taxon>Pezizomycotina</taxon>
        <taxon>Eurotiomycetes</taxon>
        <taxon>Chaetothyriomycetidae</taxon>
        <taxon>Chaetothyriales</taxon>
        <taxon>Herpotrichiellaceae</taxon>
        <taxon>Rhinocladiella</taxon>
    </lineage>
</organism>
<protein>
    <recommendedName>
        <fullName evidence="5">Methyltransferase</fullName>
    </recommendedName>
</protein>
<accession>A0A0D2J4P5</accession>
<evidence type="ECO:0000256" key="1">
    <source>
        <dbReference type="ARBA" id="ARBA00023604"/>
    </source>
</evidence>
<dbReference type="HOGENOM" id="CLU_042688_2_0_1"/>
<evidence type="ECO:0000313" key="4">
    <source>
        <dbReference type="Proteomes" id="UP000053617"/>
    </source>
</evidence>
<comment type="similarity">
    <text evidence="1">Belongs to the asaB hydroxylase/desaturase family.</text>
</comment>
<dbReference type="VEuPathDB" id="FungiDB:Z518_01775"/>
<dbReference type="AlphaFoldDB" id="A0A0D2J4P5"/>
<name>A0A0D2J4P5_9EURO</name>
<keyword evidence="4" id="KW-1185">Reference proteome</keyword>
<dbReference type="PANTHER" id="PTHR34598">
    <property type="entry name" value="BLL6449 PROTEIN"/>
    <property type="match status" value="1"/>
</dbReference>
<dbReference type="STRING" id="1442369.A0A0D2J4P5"/>
<dbReference type="GO" id="GO:0016491">
    <property type="term" value="F:oxidoreductase activity"/>
    <property type="evidence" value="ECO:0007669"/>
    <property type="project" value="InterPro"/>
</dbReference>
<dbReference type="NCBIfam" id="NF041278">
    <property type="entry name" value="CmcJ_NvfI_EfuI"/>
    <property type="match status" value="1"/>
</dbReference>
<dbReference type="PANTHER" id="PTHR34598:SF3">
    <property type="entry name" value="OXIDOREDUCTASE AN1597"/>
    <property type="match status" value="1"/>
</dbReference>
<dbReference type="GeneID" id="25289846"/>
<dbReference type="OrthoDB" id="412788at2759"/>
<dbReference type="RefSeq" id="XP_013277827.1">
    <property type="nucleotide sequence ID" value="XM_013422373.1"/>
</dbReference>
<dbReference type="InterPro" id="IPR044053">
    <property type="entry name" value="AsaB-like"/>
</dbReference>
<evidence type="ECO:0008006" key="5">
    <source>
        <dbReference type="Google" id="ProtNLM"/>
    </source>
</evidence>
<sequence length="274" mass="31291">MAAAAVQRHDVPTTLNFYKPNADGSPPKPAYLARPETFERPPESHQVTVHDVSGDENTYTLDSHGFQFVTSPSKERDFMDADRIEDVYYKEVEQLLKEVTGAARVHIFDHTIRRPSQKQANETRGNGAVVHDAEKHDPPPPSHVAFHLPKDAEKLLKGRVQLINVWRPIKTVRRDLLAVSPSQCFSEDDVVVVPVIYPHGNRTGAILSVKYTDRQRWYYKGHQTPEEVLIFKYFDNRVGTQSAKKYENRAKRVPHSAFEIPGAEREEDRESIEV</sequence>
<evidence type="ECO:0000256" key="2">
    <source>
        <dbReference type="SAM" id="MobiDB-lite"/>
    </source>
</evidence>
<proteinExistence type="inferred from homology"/>